<evidence type="ECO:0000313" key="2">
    <source>
        <dbReference type="Proteomes" id="UP000651057"/>
    </source>
</evidence>
<dbReference type="RefSeq" id="WP_201924409.1">
    <property type="nucleotide sequence ID" value="NZ_BAABAX010000016.1"/>
</dbReference>
<evidence type="ECO:0000313" key="1">
    <source>
        <dbReference type="EMBL" id="MBL0685934.1"/>
    </source>
</evidence>
<dbReference type="Proteomes" id="UP000651057">
    <property type="component" value="Unassembled WGS sequence"/>
</dbReference>
<reference evidence="1" key="1">
    <citation type="submission" date="2021-01" db="EMBL/GenBank/DDBJ databases">
        <authorList>
            <person name="Zhong Y.L."/>
        </authorList>
    </citation>
    <scope>NUCLEOTIDE SEQUENCE</scope>
    <source>
        <strain evidence="1">KCTC 23302</strain>
    </source>
</reference>
<dbReference type="EMBL" id="JAERQJ010000015">
    <property type="protein sequence ID" value="MBL0685934.1"/>
    <property type="molecule type" value="Genomic_DNA"/>
</dbReference>
<sequence length="239" mass="27312">MKQQRIYLFFISILLVGIIQAQEEEIEEKALPQDTLAPSEKYGFRAGVDIARLIRTAADKKYEGFEIAGDYRFHKKFYIAAEVGNESLIRDEENINVEGSGSYIRVGVDYNAYDNWRGMQNSVYVGLRYGFSTFDQTLNEYTIFTGTNYFGQNRITESRESDGLTASWIELVFGIKVEIINNLYLGANVSLRNLVSEEIPEGFDNLYIPGFGRTNDFSEIGVGYAYTVSYLIPFFKKKK</sequence>
<proteinExistence type="predicted"/>
<accession>A0A936ZUQ5</accession>
<keyword evidence="2" id="KW-1185">Reference proteome</keyword>
<dbReference type="AlphaFoldDB" id="A0A936ZUQ5"/>
<protein>
    <submittedName>
        <fullName evidence="1">Uncharacterized protein</fullName>
    </submittedName>
</protein>
<comment type="caution">
    <text evidence="1">The sequence shown here is derived from an EMBL/GenBank/DDBJ whole genome shotgun (WGS) entry which is preliminary data.</text>
</comment>
<gene>
    <name evidence="1" type="ORF">JJQ60_20565</name>
</gene>
<organism evidence="1 2">
    <name type="scientific">Aquimarina mytili</name>
    <dbReference type="NCBI Taxonomy" id="874423"/>
    <lineage>
        <taxon>Bacteria</taxon>
        <taxon>Pseudomonadati</taxon>
        <taxon>Bacteroidota</taxon>
        <taxon>Flavobacteriia</taxon>
        <taxon>Flavobacteriales</taxon>
        <taxon>Flavobacteriaceae</taxon>
        <taxon>Aquimarina</taxon>
    </lineage>
</organism>
<dbReference type="InterPro" id="IPR046111">
    <property type="entry name" value="DUF6048"/>
</dbReference>
<name>A0A936ZUQ5_9FLAO</name>
<dbReference type="Pfam" id="PF19515">
    <property type="entry name" value="DUF6048"/>
    <property type="match status" value="1"/>
</dbReference>